<evidence type="ECO:0000256" key="7">
    <source>
        <dbReference type="ARBA" id="ARBA00023239"/>
    </source>
</evidence>
<organism evidence="10 11">
    <name type="scientific">Bremerella volcania</name>
    <dbReference type="NCBI Taxonomy" id="2527984"/>
    <lineage>
        <taxon>Bacteria</taxon>
        <taxon>Pseudomonadati</taxon>
        <taxon>Planctomycetota</taxon>
        <taxon>Planctomycetia</taxon>
        <taxon>Pirellulales</taxon>
        <taxon>Pirellulaceae</taxon>
        <taxon>Bremerella</taxon>
    </lineage>
</organism>
<keyword evidence="7 8" id="KW-0456">Lyase</keyword>
<dbReference type="InterPro" id="IPR013785">
    <property type="entry name" value="Aldolase_TIM"/>
</dbReference>
<keyword evidence="5 8" id="KW-0822">Tryptophan biosynthesis</keyword>
<dbReference type="UniPathway" id="UPA00035">
    <property type="reaction ID" value="UER00043"/>
</dbReference>
<evidence type="ECO:0000256" key="5">
    <source>
        <dbReference type="ARBA" id="ARBA00022822"/>
    </source>
</evidence>
<evidence type="ECO:0000313" key="10">
    <source>
        <dbReference type="EMBL" id="QDU73155.1"/>
    </source>
</evidence>
<dbReference type="CDD" id="cd00331">
    <property type="entry name" value="IGPS"/>
    <property type="match status" value="1"/>
</dbReference>
<evidence type="ECO:0000313" key="11">
    <source>
        <dbReference type="Proteomes" id="UP000318626"/>
    </source>
</evidence>
<dbReference type="OrthoDB" id="9804217at2"/>
<comment type="catalytic activity">
    <reaction evidence="1 8">
        <text>1-(2-carboxyphenylamino)-1-deoxy-D-ribulose 5-phosphate + H(+) = (1S,2R)-1-C-(indol-3-yl)glycerol 3-phosphate + CO2 + H2O</text>
        <dbReference type="Rhea" id="RHEA:23476"/>
        <dbReference type="ChEBI" id="CHEBI:15377"/>
        <dbReference type="ChEBI" id="CHEBI:15378"/>
        <dbReference type="ChEBI" id="CHEBI:16526"/>
        <dbReference type="ChEBI" id="CHEBI:58613"/>
        <dbReference type="ChEBI" id="CHEBI:58866"/>
        <dbReference type="EC" id="4.1.1.48"/>
    </reaction>
</comment>
<dbReference type="Proteomes" id="UP000318626">
    <property type="component" value="Chromosome"/>
</dbReference>
<dbReference type="HAMAP" id="MF_00134_B">
    <property type="entry name" value="IGPS_B"/>
    <property type="match status" value="1"/>
</dbReference>
<dbReference type="InterPro" id="IPR045186">
    <property type="entry name" value="Indole-3-glycerol_P_synth"/>
</dbReference>
<dbReference type="InterPro" id="IPR011060">
    <property type="entry name" value="RibuloseP-bd_barrel"/>
</dbReference>
<reference evidence="11" key="1">
    <citation type="submission" date="2019-02" db="EMBL/GenBank/DDBJ databases">
        <title>Deep-cultivation of Planctomycetes and their phenomic and genomic characterization uncovers novel biology.</title>
        <authorList>
            <person name="Wiegand S."/>
            <person name="Jogler M."/>
            <person name="Boedeker C."/>
            <person name="Pinto D."/>
            <person name="Vollmers J."/>
            <person name="Rivas-Marin E."/>
            <person name="Kohn T."/>
            <person name="Peeters S.H."/>
            <person name="Heuer A."/>
            <person name="Rast P."/>
            <person name="Oberbeckmann S."/>
            <person name="Bunk B."/>
            <person name="Jeske O."/>
            <person name="Meyerdierks A."/>
            <person name="Storesund J.E."/>
            <person name="Kallscheuer N."/>
            <person name="Luecker S."/>
            <person name="Lage O.M."/>
            <person name="Pohl T."/>
            <person name="Merkel B.J."/>
            <person name="Hornburger P."/>
            <person name="Mueller R.-W."/>
            <person name="Bruemmer F."/>
            <person name="Labrenz M."/>
            <person name="Spormann A.M."/>
            <person name="Op den Camp H."/>
            <person name="Overmann J."/>
            <person name="Amann R."/>
            <person name="Jetten M.S.M."/>
            <person name="Mascher T."/>
            <person name="Medema M.H."/>
            <person name="Devos D.P."/>
            <person name="Kaster A.-K."/>
            <person name="Ovreas L."/>
            <person name="Rohde M."/>
            <person name="Galperin M.Y."/>
            <person name="Jogler C."/>
        </authorList>
    </citation>
    <scope>NUCLEOTIDE SEQUENCE [LARGE SCALE GENOMIC DNA]</scope>
    <source>
        <strain evidence="11">Pan97</strain>
    </source>
</reference>
<dbReference type="InterPro" id="IPR001468">
    <property type="entry name" value="Indole-3-GlycerolPSynthase_CS"/>
</dbReference>
<comment type="similarity">
    <text evidence="8">Belongs to the TrpC family.</text>
</comment>
<dbReference type="EMBL" id="CP036289">
    <property type="protein sequence ID" value="QDU73155.1"/>
    <property type="molecule type" value="Genomic_DNA"/>
</dbReference>
<evidence type="ECO:0000256" key="6">
    <source>
        <dbReference type="ARBA" id="ARBA00023141"/>
    </source>
</evidence>
<dbReference type="RefSeq" id="WP_144969757.1">
    <property type="nucleotide sequence ID" value="NZ_CP036289.1"/>
</dbReference>
<accession>A0A518C1Q5</accession>
<comment type="pathway">
    <text evidence="2 8">Amino-acid biosynthesis; L-tryptophan biosynthesis; L-tryptophan from chorismate: step 4/5.</text>
</comment>
<keyword evidence="11" id="KW-1185">Reference proteome</keyword>
<protein>
    <recommendedName>
        <fullName evidence="8">Indole-3-glycerol phosphate synthase</fullName>
        <shortName evidence="8">IGPS</shortName>
        <ecNumber evidence="8">4.1.1.48</ecNumber>
    </recommendedName>
</protein>
<dbReference type="AlphaFoldDB" id="A0A518C1Q5"/>
<gene>
    <name evidence="8 10" type="primary">trpC</name>
    <name evidence="10" type="ORF">Pan97_01220</name>
</gene>
<dbReference type="PROSITE" id="PS00614">
    <property type="entry name" value="IGPS"/>
    <property type="match status" value="1"/>
</dbReference>
<evidence type="ECO:0000256" key="3">
    <source>
        <dbReference type="ARBA" id="ARBA00022605"/>
    </source>
</evidence>
<evidence type="ECO:0000256" key="2">
    <source>
        <dbReference type="ARBA" id="ARBA00004696"/>
    </source>
</evidence>
<dbReference type="PANTHER" id="PTHR22854:SF2">
    <property type="entry name" value="INDOLE-3-GLYCEROL-PHOSPHATE SYNTHASE"/>
    <property type="match status" value="1"/>
</dbReference>
<dbReference type="InterPro" id="IPR013798">
    <property type="entry name" value="Indole-3-glycerol_P_synth_dom"/>
</dbReference>
<evidence type="ECO:0000259" key="9">
    <source>
        <dbReference type="Pfam" id="PF00218"/>
    </source>
</evidence>
<dbReference type="FunFam" id="3.20.20.70:FF:000024">
    <property type="entry name" value="Indole-3-glycerol phosphate synthase"/>
    <property type="match status" value="1"/>
</dbReference>
<sequence length="263" mass="28518">MAEPTVLDKIVTKKWEEIAAAKAARPQAEVEARLADAPAPRDFLGALSAGGSVKLIAEVKKASPSKGLIRPDFHPVQIAKDYQAAGAACISCLTDESFFQGHLDYLVAIRGEVGLPILRKDFVLDPYQVIEARAAGADAVLLIAECLDDDALKSLHDQICELGMTPLVELYEESNVARVLEIGAKLVGINNRDLRTFEVDLNHTIRLGRQIPSECVLVGESGIFTHEDIRLLQENDVDAVLVGESLMRQEDVQAAVRKLLGGT</sequence>
<dbReference type="NCBIfam" id="NF001373">
    <property type="entry name" value="PRK00278.1-6"/>
    <property type="match status" value="1"/>
</dbReference>
<dbReference type="Pfam" id="PF00218">
    <property type="entry name" value="IGPS"/>
    <property type="match status" value="1"/>
</dbReference>
<dbReference type="GO" id="GO:0000162">
    <property type="term" value="P:L-tryptophan biosynthetic process"/>
    <property type="evidence" value="ECO:0007669"/>
    <property type="project" value="UniProtKB-UniRule"/>
</dbReference>
<dbReference type="SUPFAM" id="SSF51366">
    <property type="entry name" value="Ribulose-phoshate binding barrel"/>
    <property type="match status" value="1"/>
</dbReference>
<dbReference type="Gene3D" id="3.20.20.70">
    <property type="entry name" value="Aldolase class I"/>
    <property type="match status" value="1"/>
</dbReference>
<dbReference type="KEGG" id="bvo:Pan97_01220"/>
<feature type="domain" description="Indole-3-glycerol phosphate synthase" evidence="9">
    <location>
        <begin position="7"/>
        <end position="259"/>
    </location>
</feature>
<keyword evidence="4 8" id="KW-0210">Decarboxylase</keyword>
<keyword evidence="6 8" id="KW-0057">Aromatic amino acid biosynthesis</keyword>
<evidence type="ECO:0000256" key="4">
    <source>
        <dbReference type="ARBA" id="ARBA00022793"/>
    </source>
</evidence>
<dbReference type="PANTHER" id="PTHR22854">
    <property type="entry name" value="TRYPTOPHAN BIOSYNTHESIS PROTEIN"/>
    <property type="match status" value="1"/>
</dbReference>
<dbReference type="NCBIfam" id="NF001377">
    <property type="entry name" value="PRK00278.2-4"/>
    <property type="match status" value="1"/>
</dbReference>
<dbReference type="GO" id="GO:0004640">
    <property type="term" value="F:phosphoribosylanthranilate isomerase activity"/>
    <property type="evidence" value="ECO:0007669"/>
    <property type="project" value="TreeGrafter"/>
</dbReference>
<proteinExistence type="inferred from homology"/>
<dbReference type="EC" id="4.1.1.48" evidence="8"/>
<dbReference type="GO" id="GO:0004425">
    <property type="term" value="F:indole-3-glycerol-phosphate synthase activity"/>
    <property type="evidence" value="ECO:0007669"/>
    <property type="project" value="UniProtKB-UniRule"/>
</dbReference>
<evidence type="ECO:0000256" key="1">
    <source>
        <dbReference type="ARBA" id="ARBA00001633"/>
    </source>
</evidence>
<keyword evidence="3 8" id="KW-0028">Amino-acid biosynthesis</keyword>
<name>A0A518C1Q5_9BACT</name>
<evidence type="ECO:0000256" key="8">
    <source>
        <dbReference type="HAMAP-Rule" id="MF_00134"/>
    </source>
</evidence>